<evidence type="ECO:0000313" key="9">
    <source>
        <dbReference type="EMBL" id="KAK6735345.1"/>
    </source>
</evidence>
<gene>
    <name evidence="9" type="primary">Necator_chrII.g6302</name>
    <name evidence="9" type="ORF">RB195_018509</name>
</gene>
<evidence type="ECO:0000313" key="10">
    <source>
        <dbReference type="Proteomes" id="UP001303046"/>
    </source>
</evidence>
<dbReference type="PANTHER" id="PTHR15642:SF3">
    <property type="entry name" value="CYTOCHROME C OXIDASE ASSEMBLY FACTOR 3 HOMOLOG, MITOCHONDRIAL"/>
    <property type="match status" value="1"/>
</dbReference>
<keyword evidence="4" id="KW-1133">Transmembrane helix</keyword>
<evidence type="ECO:0000256" key="7">
    <source>
        <dbReference type="RuleBase" id="RU367056"/>
    </source>
</evidence>
<comment type="subunit">
    <text evidence="7">Component of 250-400 kDa complexes called cytochrome oxidase assembly intermediates or COA complexes.</text>
</comment>
<evidence type="ECO:0000256" key="6">
    <source>
        <dbReference type="ARBA" id="ARBA00023136"/>
    </source>
</evidence>
<reference evidence="9 10" key="1">
    <citation type="submission" date="2023-08" db="EMBL/GenBank/DDBJ databases">
        <title>A Necator americanus chromosomal reference genome.</title>
        <authorList>
            <person name="Ilik V."/>
            <person name="Petrzelkova K.J."/>
            <person name="Pardy F."/>
            <person name="Fuh T."/>
            <person name="Niatou-Singa F.S."/>
            <person name="Gouil Q."/>
            <person name="Baker L."/>
            <person name="Ritchie M.E."/>
            <person name="Jex A.R."/>
            <person name="Gazzola D."/>
            <person name="Li H."/>
            <person name="Toshio Fujiwara R."/>
            <person name="Zhan B."/>
            <person name="Aroian R.V."/>
            <person name="Pafco B."/>
            <person name="Schwarz E.M."/>
        </authorList>
    </citation>
    <scope>NUCLEOTIDE SEQUENCE [LARGE SCALE GENOMIC DNA]</scope>
    <source>
        <strain evidence="9 10">Aroian</strain>
        <tissue evidence="9">Whole animal</tissue>
    </source>
</reference>
<evidence type="ECO:0000256" key="2">
    <source>
        <dbReference type="ARBA" id="ARBA00007035"/>
    </source>
</evidence>
<sequence>MQRRTPSSVLKPGAFSFAAFRMHLVKESASSTLPPTCQVEFRLMLNSPIPFLEPCHKAEKKWVMVGIECDVADSSRFSDICQRTAVRVTSDVQERIDAINLAQRIANSNGYIGNVARRPHVGAQQEYATLVESNKINFCLPFITDDLSKAIRASLVKCGLEDQVALSNWRLAMSILTKFVGPQTREQRRTAFAAANSASNISDIQMFFRVAMRTRIYLSQQLPLCRCRGASTTPSTTKTMSGVQKLKDSDMLETTYIEDLPRAQRRFAKQFEKVNEERVKEIFAKNYKNHVALGLLTALVVGIYYYTIHAVKQETFLEEIDEEMAAECPKTHGHLRGDFAHNECEECIKAFARFSRPSRFFPHFGYCEYGIGKGTTPGGKPFRDKSGILF</sequence>
<comment type="caution">
    <text evidence="9">The sequence shown here is derived from an EMBL/GenBank/DDBJ whole genome shotgun (WGS) entry which is preliminary data.</text>
</comment>
<protein>
    <recommendedName>
        <fullName evidence="7">Cytochrome c oxidase assembly factor 3</fullName>
    </recommendedName>
</protein>
<evidence type="ECO:0000256" key="5">
    <source>
        <dbReference type="ARBA" id="ARBA00023128"/>
    </source>
</evidence>
<dbReference type="InterPro" id="IPR041752">
    <property type="entry name" value="Coa3"/>
</dbReference>
<dbReference type="InterPro" id="IPR018628">
    <property type="entry name" value="Coa3_CC"/>
</dbReference>
<keyword evidence="10" id="KW-1185">Reference proteome</keyword>
<proteinExistence type="inferred from homology"/>
<keyword evidence="7" id="KW-0999">Mitochondrion inner membrane</keyword>
<evidence type="ECO:0000256" key="3">
    <source>
        <dbReference type="ARBA" id="ARBA00022692"/>
    </source>
</evidence>
<organism evidence="9 10">
    <name type="scientific">Necator americanus</name>
    <name type="common">Human hookworm</name>
    <dbReference type="NCBI Taxonomy" id="51031"/>
    <lineage>
        <taxon>Eukaryota</taxon>
        <taxon>Metazoa</taxon>
        <taxon>Ecdysozoa</taxon>
        <taxon>Nematoda</taxon>
        <taxon>Chromadorea</taxon>
        <taxon>Rhabditida</taxon>
        <taxon>Rhabditina</taxon>
        <taxon>Rhabditomorpha</taxon>
        <taxon>Strongyloidea</taxon>
        <taxon>Ancylostomatidae</taxon>
        <taxon>Bunostominae</taxon>
        <taxon>Necator</taxon>
    </lineage>
</organism>
<name>A0ABR1CD40_NECAM</name>
<evidence type="ECO:0000259" key="8">
    <source>
        <dbReference type="Pfam" id="PF09813"/>
    </source>
</evidence>
<comment type="subcellular location">
    <subcellularLocation>
        <location evidence="1">Mitochondrion membrane</location>
        <topology evidence="1">Single-pass membrane protein</topology>
    </subcellularLocation>
</comment>
<dbReference type="EMBL" id="JAVFWL010000002">
    <property type="protein sequence ID" value="KAK6735345.1"/>
    <property type="molecule type" value="Genomic_DNA"/>
</dbReference>
<evidence type="ECO:0000256" key="1">
    <source>
        <dbReference type="ARBA" id="ARBA00004304"/>
    </source>
</evidence>
<comment type="function">
    <text evidence="7">Required for assembly of cytochrome c oxidase (complex IV).</text>
</comment>
<evidence type="ECO:0000256" key="4">
    <source>
        <dbReference type="ARBA" id="ARBA00022989"/>
    </source>
</evidence>
<keyword evidence="6" id="KW-0472">Membrane</keyword>
<keyword evidence="3" id="KW-0812">Transmembrane</keyword>
<keyword evidence="5 7" id="KW-0496">Mitochondrion</keyword>
<dbReference type="PANTHER" id="PTHR15642">
    <property type="entry name" value="CYTOCHROME C OXIDASE ASSEMBLY FACTOR 3, MITOCHONDRIAL"/>
    <property type="match status" value="1"/>
</dbReference>
<dbReference type="Pfam" id="PF09813">
    <property type="entry name" value="Coa3_cc"/>
    <property type="match status" value="1"/>
</dbReference>
<comment type="similarity">
    <text evidence="2 7">Belongs to the COA3 family.</text>
</comment>
<dbReference type="Proteomes" id="UP001303046">
    <property type="component" value="Unassembled WGS sequence"/>
</dbReference>
<feature type="domain" description="Cytochrome c oxidase assembly factor 3 mitochondrial coiled-coil" evidence="8">
    <location>
        <begin position="275"/>
        <end position="323"/>
    </location>
</feature>
<accession>A0ABR1CD40</accession>